<evidence type="ECO:0000256" key="1">
    <source>
        <dbReference type="ARBA" id="ARBA00005836"/>
    </source>
</evidence>
<dbReference type="InterPro" id="IPR036059">
    <property type="entry name" value="TldD/PmbA_sf"/>
</dbReference>
<evidence type="ECO:0000259" key="7">
    <source>
        <dbReference type="Pfam" id="PF19290"/>
    </source>
</evidence>
<reference evidence="8 9" key="1">
    <citation type="submission" date="2016-11" db="EMBL/GenBank/DDBJ databases">
        <authorList>
            <person name="Jaros S."/>
            <person name="Januszkiewicz K."/>
            <person name="Wedrychowicz H."/>
        </authorList>
    </citation>
    <scope>NUCLEOTIDE SEQUENCE [LARGE SCALE GENOMIC DNA]</scope>
    <source>
        <strain evidence="8 9">DSM 13106</strain>
    </source>
</reference>
<keyword evidence="2" id="KW-0645">Protease</keyword>
<protein>
    <submittedName>
        <fullName evidence="8">TldD protein</fullName>
    </submittedName>
</protein>
<evidence type="ECO:0000259" key="5">
    <source>
        <dbReference type="Pfam" id="PF01523"/>
    </source>
</evidence>
<dbReference type="InterPro" id="IPR051463">
    <property type="entry name" value="Peptidase_U62_metallo"/>
</dbReference>
<dbReference type="Pfam" id="PF19290">
    <property type="entry name" value="PmbA_TldD_2nd"/>
    <property type="match status" value="1"/>
</dbReference>
<dbReference type="GO" id="GO:0006508">
    <property type="term" value="P:proteolysis"/>
    <property type="evidence" value="ECO:0007669"/>
    <property type="project" value="UniProtKB-KW"/>
</dbReference>
<dbReference type="InterPro" id="IPR025502">
    <property type="entry name" value="TldD"/>
</dbReference>
<dbReference type="PANTHER" id="PTHR30624">
    <property type="entry name" value="UNCHARACTERIZED PROTEIN TLDD AND PMBA"/>
    <property type="match status" value="1"/>
</dbReference>
<gene>
    <name evidence="8" type="ORF">SAMN02745180_02307</name>
</gene>
<dbReference type="STRING" id="1123281.SAMN02745180_02307"/>
<dbReference type="InterPro" id="IPR035068">
    <property type="entry name" value="TldD/PmbA_N"/>
</dbReference>
<dbReference type="Pfam" id="PF19289">
    <property type="entry name" value="PmbA_TldD_3rd"/>
    <property type="match status" value="1"/>
</dbReference>
<accession>A0A1M5YMN4</accession>
<evidence type="ECO:0000313" key="9">
    <source>
        <dbReference type="Proteomes" id="UP000184389"/>
    </source>
</evidence>
<dbReference type="InterPro" id="IPR045570">
    <property type="entry name" value="Metalloprtase-TldD/E_cen_dom"/>
</dbReference>
<comment type="similarity">
    <text evidence="1">Belongs to the peptidase U62 family.</text>
</comment>
<name>A0A1M5YMN4_9FIRM</name>
<evidence type="ECO:0000256" key="2">
    <source>
        <dbReference type="ARBA" id="ARBA00022670"/>
    </source>
</evidence>
<proteinExistence type="inferred from homology"/>
<keyword evidence="3" id="KW-0378">Hydrolase</keyword>
<dbReference type="GO" id="GO:0008237">
    <property type="term" value="F:metallopeptidase activity"/>
    <property type="evidence" value="ECO:0007669"/>
    <property type="project" value="UniProtKB-KW"/>
</dbReference>
<dbReference type="FunFam" id="3.30.2290.10:FF:000003">
    <property type="entry name" value="Zinc-dependent protease, TldD/PmbA family"/>
    <property type="match status" value="1"/>
</dbReference>
<feature type="domain" description="Metalloprotease TldD/E C-terminal" evidence="6">
    <location>
        <begin position="227"/>
        <end position="458"/>
    </location>
</feature>
<keyword evidence="4" id="KW-0482">Metalloprotease</keyword>
<dbReference type="EMBL" id="FQXR01000013">
    <property type="protein sequence ID" value="SHI13241.1"/>
    <property type="molecule type" value="Genomic_DNA"/>
</dbReference>
<dbReference type="GO" id="GO:0005829">
    <property type="term" value="C:cytosol"/>
    <property type="evidence" value="ECO:0007669"/>
    <property type="project" value="TreeGrafter"/>
</dbReference>
<dbReference type="Gene3D" id="3.30.2290.10">
    <property type="entry name" value="PmbA/TldD superfamily"/>
    <property type="match status" value="1"/>
</dbReference>
<dbReference type="RefSeq" id="WP_072744950.1">
    <property type="nucleotide sequence ID" value="NZ_FQXR01000013.1"/>
</dbReference>
<evidence type="ECO:0000259" key="6">
    <source>
        <dbReference type="Pfam" id="PF19289"/>
    </source>
</evidence>
<evidence type="ECO:0000313" key="8">
    <source>
        <dbReference type="EMBL" id="SHI13241.1"/>
    </source>
</evidence>
<organism evidence="8 9">
    <name type="scientific">Sporanaerobacter acetigenes DSM 13106</name>
    <dbReference type="NCBI Taxonomy" id="1123281"/>
    <lineage>
        <taxon>Bacteria</taxon>
        <taxon>Bacillati</taxon>
        <taxon>Bacillota</taxon>
        <taxon>Tissierellia</taxon>
        <taxon>Tissierellales</taxon>
        <taxon>Sporanaerobacteraceae</taxon>
        <taxon>Sporanaerobacter</taxon>
    </lineage>
</organism>
<evidence type="ECO:0000256" key="3">
    <source>
        <dbReference type="ARBA" id="ARBA00022801"/>
    </source>
</evidence>
<dbReference type="SUPFAM" id="SSF111283">
    <property type="entry name" value="Putative modulator of DNA gyrase, PmbA/TldD"/>
    <property type="match status" value="1"/>
</dbReference>
<dbReference type="PIRSF" id="PIRSF004919">
    <property type="entry name" value="TldD"/>
    <property type="match status" value="1"/>
</dbReference>
<keyword evidence="9" id="KW-1185">Reference proteome</keyword>
<dbReference type="InterPro" id="IPR002510">
    <property type="entry name" value="Metalloprtase-TldD/E_N"/>
</dbReference>
<evidence type="ECO:0000256" key="4">
    <source>
        <dbReference type="ARBA" id="ARBA00023049"/>
    </source>
</evidence>
<dbReference type="InterPro" id="IPR045569">
    <property type="entry name" value="Metalloprtase-TldD/E_C"/>
</dbReference>
<dbReference type="Proteomes" id="UP000184389">
    <property type="component" value="Unassembled WGS sequence"/>
</dbReference>
<feature type="domain" description="Metalloprotease TldD/E central" evidence="7">
    <location>
        <begin position="112"/>
        <end position="218"/>
    </location>
</feature>
<dbReference type="PANTHER" id="PTHR30624:SF4">
    <property type="entry name" value="METALLOPROTEASE TLDD"/>
    <property type="match status" value="1"/>
</dbReference>
<dbReference type="OrthoDB" id="9803213at2"/>
<feature type="domain" description="Metalloprotease TldD/E N-terminal" evidence="5">
    <location>
        <begin position="22"/>
        <end position="85"/>
    </location>
</feature>
<dbReference type="Pfam" id="PF01523">
    <property type="entry name" value="PmbA_TldD_1st"/>
    <property type="match status" value="1"/>
</dbReference>
<sequence length="462" mass="50287">MLNKSIIDDIFYMALSNGGDFAEVFIEDNATTEIATVGGCIENGMSGRDYGIGIRIFSGLNSVYVYTNDLSKDNLMKITEKASKAIKGNKRDLIVNFDKVVEPNVHKYKILPSDVKMKHKVELMKRATSAAKNYDDEISQVTVNYLDQEQNVLIANTEGIFVEDKRVRTRALILVTAEYNGQMETGYVGPGALMGLEFYDTIDIEDYAREAARTAKTMVHADYCPAGVMPVVVDNGFGGLMFHEACGHSLEASSVSKGISVFSNKIGEPIASNVVTLVDDGSIENSWGSLGVDDEGKKTQKNVLIQNGILKSYMIDKLNGRRMGMESTASGRRQSYRFAPTSRMTNTYIDNGSSTREEIIESTEYGLFAKYINAGSVNPATGDFNFSLSEAYLIENGKITKPVRGATLIGNGSKILQDVDMVGNNLEIGQGYCFAASGAIFIGAGQPTIRVKSMTVGGREDA</sequence>
<dbReference type="AlphaFoldDB" id="A0A1M5YMN4"/>